<evidence type="ECO:0000256" key="3">
    <source>
        <dbReference type="ARBA" id="ARBA00023274"/>
    </source>
</evidence>
<dbReference type="InterPro" id="IPR020040">
    <property type="entry name" value="Ribosomal_uL6_a/b-dom"/>
</dbReference>
<dbReference type="PANTHER" id="PTHR11655">
    <property type="entry name" value="60S/50S RIBOSOMAL PROTEIN L6/L9"/>
    <property type="match status" value="1"/>
</dbReference>
<proteinExistence type="inferred from homology"/>
<dbReference type="GO" id="GO:0006412">
    <property type="term" value="P:translation"/>
    <property type="evidence" value="ECO:0007669"/>
    <property type="project" value="InterPro"/>
</dbReference>
<evidence type="ECO:0000259" key="5">
    <source>
        <dbReference type="Pfam" id="PF00347"/>
    </source>
</evidence>
<feature type="domain" description="Large ribosomal subunit protein uL6 alpha-beta" evidence="5">
    <location>
        <begin position="85"/>
        <end position="158"/>
    </location>
</feature>
<accession>Q9G865</accession>
<comment type="similarity">
    <text evidence="1 4">Belongs to the universal ribosomal protein uL6 family.</text>
</comment>
<reference evidence="6" key="1">
    <citation type="submission" date="2000-08" db="EMBL/GenBank/DDBJ databases">
        <title>Comparative analysis of mitochondrial genomes of the ancient jakobid protists.</title>
        <authorList>
            <person name="Burger G."/>
            <person name="O'Kelly C.J."/>
            <person name="Gray W.M."/>
        </authorList>
    </citation>
    <scope>NUCLEOTIDE SEQUENCE</scope>
    <source>
        <strain evidence="6">ATCC 50310</strain>
    </source>
</reference>
<dbReference type="EMBL" id="AF295546">
    <property type="protein sequence ID" value="AAG13712.1"/>
    <property type="molecule type" value="Genomic_DNA"/>
</dbReference>
<dbReference type="Gene3D" id="3.90.930.12">
    <property type="entry name" value="Ribosomal protein L6, alpha-beta domain"/>
    <property type="match status" value="2"/>
</dbReference>
<dbReference type="Pfam" id="PF00347">
    <property type="entry name" value="Ribosomal_L6"/>
    <property type="match status" value="1"/>
</dbReference>
<dbReference type="PROSITE" id="PS00525">
    <property type="entry name" value="RIBOSOMAL_L6_1"/>
    <property type="match status" value="1"/>
</dbReference>
<keyword evidence="3 4" id="KW-0687">Ribonucleoprotein</keyword>
<dbReference type="GO" id="GO:0005762">
    <property type="term" value="C:mitochondrial large ribosomal subunit"/>
    <property type="evidence" value="ECO:0007669"/>
    <property type="project" value="TreeGrafter"/>
</dbReference>
<evidence type="ECO:0000256" key="1">
    <source>
        <dbReference type="ARBA" id="ARBA00009356"/>
    </source>
</evidence>
<dbReference type="GO" id="GO:0019843">
    <property type="term" value="F:rRNA binding"/>
    <property type="evidence" value="ECO:0007669"/>
    <property type="project" value="InterPro"/>
</dbReference>
<protein>
    <submittedName>
        <fullName evidence="6">Ribosomal protein L6</fullName>
    </submittedName>
</protein>
<dbReference type="PRINTS" id="PR00059">
    <property type="entry name" value="RIBOSOMALL6"/>
</dbReference>
<dbReference type="InterPro" id="IPR000702">
    <property type="entry name" value="Ribosomal_uL6-like"/>
</dbReference>
<dbReference type="PANTHER" id="PTHR11655:SF14">
    <property type="entry name" value="LARGE RIBOSOMAL SUBUNIT PROTEIN UL6M"/>
    <property type="match status" value="1"/>
</dbReference>
<dbReference type="AlphaFoldDB" id="Q9G865"/>
<gene>
    <name evidence="6" type="primary">rpl6</name>
</gene>
<dbReference type="RefSeq" id="NP_066345.1">
    <property type="nucleotide sequence ID" value="NC_002553.1"/>
</dbReference>
<keyword evidence="2 4" id="KW-0689">Ribosomal protein</keyword>
<name>Q9G865_MALJA</name>
<dbReference type="PIRSF" id="PIRSF002162">
    <property type="entry name" value="Ribosomal_L6"/>
    <property type="match status" value="1"/>
</dbReference>
<dbReference type="SUPFAM" id="SSF56053">
    <property type="entry name" value="Ribosomal protein L6"/>
    <property type="match status" value="2"/>
</dbReference>
<evidence type="ECO:0000256" key="2">
    <source>
        <dbReference type="ARBA" id="ARBA00022980"/>
    </source>
</evidence>
<dbReference type="InterPro" id="IPR002358">
    <property type="entry name" value="Ribosomal_uL6_CS"/>
</dbReference>
<organism evidence="6">
    <name type="scientific">Malawimonas jakobiformis</name>
    <name type="common">Flagellated protozoan</name>
    <dbReference type="NCBI Taxonomy" id="136089"/>
    <lineage>
        <taxon>Eukaryota</taxon>
        <taxon>Malawimonadida</taxon>
        <taxon>Malawimonadidae</taxon>
        <taxon>Malawimonas</taxon>
    </lineage>
</organism>
<dbReference type="InterPro" id="IPR019906">
    <property type="entry name" value="Ribosomal_uL6_bac-type"/>
</dbReference>
<sequence>MSNIGKNPIMIPNNVKIEIINKYLIVIGNLGVLIKKMPDTIELLKSNNRLFIKTKNFSLWGTYRMLINNMVIGVSKGFIIKLRLVGVGYRFFIENKHIKLKIGYTNMIKISIPNYIKVKSIKNTILYLYGLDLQKIKEYAYKIRLFKQPDPYKGKGILFENEIIHFKEGKKK</sequence>
<geneLocation type="mitochondrion" evidence="6"/>
<evidence type="ECO:0000256" key="4">
    <source>
        <dbReference type="RuleBase" id="RU003869"/>
    </source>
</evidence>
<evidence type="ECO:0000313" key="6">
    <source>
        <dbReference type="EMBL" id="AAG13712.1"/>
    </source>
</evidence>
<dbReference type="InterPro" id="IPR036789">
    <property type="entry name" value="Ribosomal_uL6-like_a/b-dom_sf"/>
</dbReference>
<keyword evidence="6" id="KW-0496">Mitochondrion</keyword>
<dbReference type="GeneID" id="801247"/>
<dbReference type="GO" id="GO:0003735">
    <property type="term" value="F:structural constituent of ribosome"/>
    <property type="evidence" value="ECO:0007669"/>
    <property type="project" value="InterPro"/>
</dbReference>